<protein>
    <submittedName>
        <fullName evidence="2">MaoC family dehydratase N-terminal domain-containing protein</fullName>
    </submittedName>
</protein>
<name>A0ABV3RTV4_9RHOB</name>
<dbReference type="RefSeq" id="WP_367880060.1">
    <property type="nucleotide sequence ID" value="NZ_JBFNXX010000049.1"/>
</dbReference>
<dbReference type="Pfam" id="PF13452">
    <property type="entry name" value="FAS1_DH_region"/>
    <property type="match status" value="1"/>
</dbReference>
<sequence>MDQINLGAWIDRSDTTEGGISAQQAALVHAVLGRPGTRAPQEGDLLPHLWHWYAFPPTAGMDELGPDGHPRLGDFMPPLRLNRRMWAGGSLEFRAPLHVGEALKRRTRIADISEKIGAAGDIVVVSLDHEIHGERGLAVLERQNIVYLEIPDRYTAPKAIAAPERADITEPREISTPLLFRYSAITFNAHRIHYDLPYTREVEHYPDLVVHGPLQAQMLMDMASRQRGRAPSLFSYRGVHPLFAADALDLRAIKSSDSEWTLCTVAGGAHQTMQASAMWEI</sequence>
<keyword evidence="3" id="KW-1185">Reference proteome</keyword>
<evidence type="ECO:0000313" key="3">
    <source>
        <dbReference type="Proteomes" id="UP001556098"/>
    </source>
</evidence>
<evidence type="ECO:0000259" key="1">
    <source>
        <dbReference type="Pfam" id="PF13452"/>
    </source>
</evidence>
<dbReference type="PANTHER" id="PTHR28152">
    <property type="entry name" value="HYDROXYACYL-THIOESTER DEHYDRATASE TYPE 2, MITOCHONDRIAL"/>
    <property type="match status" value="1"/>
</dbReference>
<dbReference type="EMBL" id="JBFNXX010000049">
    <property type="protein sequence ID" value="MEW9922369.1"/>
    <property type="molecule type" value="Genomic_DNA"/>
</dbReference>
<feature type="domain" description="FAS1-like dehydratase" evidence="1">
    <location>
        <begin position="50"/>
        <end position="141"/>
    </location>
</feature>
<dbReference type="InterPro" id="IPR029069">
    <property type="entry name" value="HotDog_dom_sf"/>
</dbReference>
<comment type="caution">
    <text evidence="2">The sequence shown here is derived from an EMBL/GenBank/DDBJ whole genome shotgun (WGS) entry which is preliminary data.</text>
</comment>
<reference evidence="2 3" key="1">
    <citation type="submission" date="2024-07" db="EMBL/GenBank/DDBJ databases">
        <title>Marimonas sp.nov., isolated from tidal-flat sediment.</title>
        <authorList>
            <person name="Jayan J.N."/>
            <person name="Lee S.S."/>
        </authorList>
    </citation>
    <scope>NUCLEOTIDE SEQUENCE [LARGE SCALE GENOMIC DNA]</scope>
    <source>
        <strain evidence="2 3">MJW-29</strain>
    </source>
</reference>
<dbReference type="Proteomes" id="UP001556098">
    <property type="component" value="Unassembled WGS sequence"/>
</dbReference>
<dbReference type="InterPro" id="IPR039569">
    <property type="entry name" value="FAS1-like_DH_region"/>
</dbReference>
<organism evidence="2 3">
    <name type="scientific">Sulfitobacter sediminis</name>
    <dbReference type="NCBI Taxonomy" id="3234186"/>
    <lineage>
        <taxon>Bacteria</taxon>
        <taxon>Pseudomonadati</taxon>
        <taxon>Pseudomonadota</taxon>
        <taxon>Alphaproteobacteria</taxon>
        <taxon>Rhodobacterales</taxon>
        <taxon>Roseobacteraceae</taxon>
        <taxon>Sulfitobacter</taxon>
    </lineage>
</organism>
<dbReference type="Gene3D" id="3.10.129.10">
    <property type="entry name" value="Hotdog Thioesterase"/>
    <property type="match status" value="2"/>
</dbReference>
<evidence type="ECO:0000313" key="2">
    <source>
        <dbReference type="EMBL" id="MEW9922369.1"/>
    </source>
</evidence>
<proteinExistence type="predicted"/>
<gene>
    <name evidence="2" type="ORF">AB2B41_22450</name>
</gene>
<dbReference type="PANTHER" id="PTHR28152:SF1">
    <property type="entry name" value="HYDROXYACYL-THIOESTER DEHYDRATASE TYPE 2, MITOCHONDRIAL"/>
    <property type="match status" value="1"/>
</dbReference>
<accession>A0ABV3RTV4</accession>
<dbReference type="InterPro" id="IPR052741">
    <property type="entry name" value="Mitochondrial_HTD2"/>
</dbReference>
<dbReference type="SUPFAM" id="SSF54637">
    <property type="entry name" value="Thioesterase/thiol ester dehydrase-isomerase"/>
    <property type="match status" value="2"/>
</dbReference>